<name>A0A4P6K0Z6_KTERU</name>
<evidence type="ECO:0000256" key="3">
    <source>
        <dbReference type="ARBA" id="ARBA00022827"/>
    </source>
</evidence>
<accession>A0A4P6K0Z6</accession>
<evidence type="ECO:0000259" key="4">
    <source>
        <dbReference type="Pfam" id="PF01494"/>
    </source>
</evidence>
<feature type="domain" description="FAD-binding" evidence="4">
    <location>
        <begin position="6"/>
        <end position="366"/>
    </location>
</feature>
<comment type="cofactor">
    <cofactor evidence="1">
        <name>FAD</name>
        <dbReference type="ChEBI" id="CHEBI:57692"/>
    </cofactor>
</comment>
<dbReference type="OrthoDB" id="9791689at2"/>
<dbReference type="KEGG" id="kbs:EPA93_39520"/>
<dbReference type="Proteomes" id="UP000290365">
    <property type="component" value="Chromosome"/>
</dbReference>
<dbReference type="PROSITE" id="PS51257">
    <property type="entry name" value="PROKAR_LIPOPROTEIN"/>
    <property type="match status" value="1"/>
</dbReference>
<dbReference type="Pfam" id="PF21274">
    <property type="entry name" value="Rng_hyd_C"/>
    <property type="match status" value="1"/>
</dbReference>
<evidence type="ECO:0000256" key="1">
    <source>
        <dbReference type="ARBA" id="ARBA00001974"/>
    </source>
</evidence>
<keyword evidence="2" id="KW-0285">Flavoprotein</keyword>
<evidence type="ECO:0000256" key="2">
    <source>
        <dbReference type="ARBA" id="ARBA00022630"/>
    </source>
</evidence>
<reference evidence="5 6" key="1">
    <citation type="submission" date="2019-01" db="EMBL/GenBank/DDBJ databases">
        <title>Ktedonosporobacter rubrisoli SCAWS-G2.</title>
        <authorList>
            <person name="Huang Y."/>
            <person name="Yan B."/>
        </authorList>
    </citation>
    <scope>NUCLEOTIDE SEQUENCE [LARGE SCALE GENOMIC DNA]</scope>
    <source>
        <strain evidence="5 6">SCAWS-G2</strain>
    </source>
</reference>
<dbReference type="Pfam" id="PF01494">
    <property type="entry name" value="FAD_binding_3"/>
    <property type="match status" value="1"/>
</dbReference>
<proteinExistence type="predicted"/>
<dbReference type="InterPro" id="IPR002938">
    <property type="entry name" value="FAD-bd"/>
</dbReference>
<dbReference type="PANTHER" id="PTHR43004">
    <property type="entry name" value="TRK SYSTEM POTASSIUM UPTAKE PROTEIN"/>
    <property type="match status" value="1"/>
</dbReference>
<gene>
    <name evidence="5" type="ORF">EPA93_39520</name>
</gene>
<protein>
    <submittedName>
        <fullName evidence="5">FAD-dependent oxidoreductase</fullName>
    </submittedName>
</protein>
<dbReference type="InterPro" id="IPR050641">
    <property type="entry name" value="RIFMO-like"/>
</dbReference>
<dbReference type="InterPro" id="IPR036188">
    <property type="entry name" value="FAD/NAD-bd_sf"/>
</dbReference>
<keyword evidence="6" id="KW-1185">Reference proteome</keyword>
<sequence>MRLRHVPVLIVGGGPAGLSCALFLAQHQIPYLLVERHSGPTIHARPIGLSPRTMELLRQLELEEAVHAAAAPLAQARGEISLGMLTRTNLERAQRTTPDGDELEFEEQMKTLISMHSPSTVCPCNLADLERILTAAALKHGGDLRFHTELISFKQDSTGITAVLLEHKGSELKESVHADYLIAADGAHSLVLRCLELATTGRGELGMHFLHISFQADLSEIVHGHEFLLCTIEHSEVSGLLMTINNTDRWLFHIPYHPEVGETPEQFTPDFCRDLLRKITDQPDLSVEILSILPWTPMERIAECFNKDRVFLVGDAAHVMYPTGGAGANTGIQDAHNLAWKLATVLRGLARPPLLETYDTERRPVACLTAAQEVPTAEKQETAPAHPLYIALGYYYASEAIITQEGYTPQLHALDLDGHPGTRAPHLWVEYQGKRISLLDLFGKSFILLTGEEGTGWHEAYSSVASGLSLDVAMYRIAPDGDVVELEQAWCIAYGVSASGAAIIRPDGFVAWRAKTSIPNPAAELEVVLMRLLCRNS</sequence>
<keyword evidence="3" id="KW-0274">FAD</keyword>
<dbReference type="AlphaFoldDB" id="A0A4P6K0Z6"/>
<evidence type="ECO:0000313" key="6">
    <source>
        <dbReference type="Proteomes" id="UP000290365"/>
    </source>
</evidence>
<dbReference type="PRINTS" id="PR00420">
    <property type="entry name" value="RNGMNOXGNASE"/>
</dbReference>
<dbReference type="PANTHER" id="PTHR43004:SF19">
    <property type="entry name" value="BINDING MONOOXYGENASE, PUTATIVE (JCVI)-RELATED"/>
    <property type="match status" value="1"/>
</dbReference>
<dbReference type="RefSeq" id="WP_129892800.1">
    <property type="nucleotide sequence ID" value="NZ_CP035758.1"/>
</dbReference>
<dbReference type="Gene3D" id="3.30.9.10">
    <property type="entry name" value="D-Amino Acid Oxidase, subunit A, domain 2"/>
    <property type="match status" value="1"/>
</dbReference>
<dbReference type="EMBL" id="CP035758">
    <property type="protein sequence ID" value="QBD81739.1"/>
    <property type="molecule type" value="Genomic_DNA"/>
</dbReference>
<dbReference type="Gene3D" id="3.50.50.60">
    <property type="entry name" value="FAD/NAD(P)-binding domain"/>
    <property type="match status" value="1"/>
</dbReference>
<dbReference type="GO" id="GO:0071949">
    <property type="term" value="F:FAD binding"/>
    <property type="evidence" value="ECO:0007669"/>
    <property type="project" value="InterPro"/>
</dbReference>
<evidence type="ECO:0000313" key="5">
    <source>
        <dbReference type="EMBL" id="QBD81739.1"/>
    </source>
</evidence>
<dbReference type="Gene3D" id="3.40.30.120">
    <property type="match status" value="1"/>
</dbReference>
<organism evidence="5 6">
    <name type="scientific">Ktedonosporobacter rubrisoli</name>
    <dbReference type="NCBI Taxonomy" id="2509675"/>
    <lineage>
        <taxon>Bacteria</taxon>
        <taxon>Bacillati</taxon>
        <taxon>Chloroflexota</taxon>
        <taxon>Ktedonobacteria</taxon>
        <taxon>Ktedonobacterales</taxon>
        <taxon>Ktedonosporobacteraceae</taxon>
        <taxon>Ktedonosporobacter</taxon>
    </lineage>
</organism>
<dbReference type="SUPFAM" id="SSF51905">
    <property type="entry name" value="FAD/NAD(P)-binding domain"/>
    <property type="match status" value="1"/>
</dbReference>
<dbReference type="GO" id="GO:0016709">
    <property type="term" value="F:oxidoreductase activity, acting on paired donors, with incorporation or reduction of molecular oxygen, NAD(P)H as one donor, and incorporation of one atom of oxygen"/>
    <property type="evidence" value="ECO:0007669"/>
    <property type="project" value="UniProtKB-ARBA"/>
</dbReference>